<feature type="non-terminal residue" evidence="13">
    <location>
        <position position="1"/>
    </location>
</feature>
<evidence type="ECO:0000256" key="10">
    <source>
        <dbReference type="ARBA" id="ARBA00041631"/>
    </source>
</evidence>
<comment type="catalytic activity">
    <reaction evidence="7">
        <text>L-dopachrome = 5,6-dihydroxyindole-2-carboxylate</text>
        <dbReference type="Rhea" id="RHEA:13041"/>
        <dbReference type="ChEBI" id="CHEBI:16875"/>
        <dbReference type="ChEBI" id="CHEBI:57509"/>
        <dbReference type="EC" id="5.3.3.12"/>
    </reaction>
</comment>
<evidence type="ECO:0000256" key="9">
    <source>
        <dbReference type="ARBA" id="ARBA00039086"/>
    </source>
</evidence>
<evidence type="ECO:0000256" key="1">
    <source>
        <dbReference type="ARBA" id="ARBA00004613"/>
    </source>
</evidence>
<keyword evidence="3" id="KW-0202">Cytokine</keyword>
<proteinExistence type="inferred from homology"/>
<dbReference type="EC" id="5.3.2.1" evidence="9"/>
<evidence type="ECO:0000256" key="7">
    <source>
        <dbReference type="ARBA" id="ARBA00036823"/>
    </source>
</evidence>
<reference evidence="13 14" key="1">
    <citation type="submission" date="2014-06" db="EMBL/GenBank/DDBJ databases">
        <title>Evolutionary Origins and Diversification of the Mycorrhizal Mutualists.</title>
        <authorList>
            <consortium name="DOE Joint Genome Institute"/>
            <consortium name="Mycorrhizal Genomics Consortium"/>
            <person name="Kohler A."/>
            <person name="Kuo A."/>
            <person name="Nagy L.G."/>
            <person name="Floudas D."/>
            <person name="Copeland A."/>
            <person name="Barry K.W."/>
            <person name="Cichocki N."/>
            <person name="Veneault-Fourrey C."/>
            <person name="LaButti K."/>
            <person name="Lindquist E.A."/>
            <person name="Lipzen A."/>
            <person name="Lundell T."/>
            <person name="Morin E."/>
            <person name="Murat C."/>
            <person name="Riley R."/>
            <person name="Ohm R."/>
            <person name="Sun H."/>
            <person name="Tunlid A."/>
            <person name="Henrissat B."/>
            <person name="Grigoriev I.V."/>
            <person name="Hibbett D.S."/>
            <person name="Martin F."/>
        </authorList>
    </citation>
    <scope>NUCLEOTIDE SEQUENCE [LARGE SCALE GENOMIC DNA]</scope>
    <source>
        <strain evidence="13 14">SS14</strain>
    </source>
</reference>
<dbReference type="Proteomes" id="UP000054279">
    <property type="component" value="Unassembled WGS sequence"/>
</dbReference>
<comment type="similarity">
    <text evidence="2">Belongs to the MIF family.</text>
</comment>
<dbReference type="Pfam" id="PF01187">
    <property type="entry name" value="MIF"/>
    <property type="match status" value="1"/>
</dbReference>
<evidence type="ECO:0000256" key="3">
    <source>
        <dbReference type="ARBA" id="ARBA00022514"/>
    </source>
</evidence>
<evidence type="ECO:0000256" key="6">
    <source>
        <dbReference type="ARBA" id="ARBA00036735"/>
    </source>
</evidence>
<sequence length="119" mass="13390">MPIFTLTTNIEIPNVKEFCLEFSKLGAEVLGAPEKYMSIQYMHNANLTFAGTFDPAALLVITCLESFSSPEKNEKYSAAFFKFFQEKLGIPSDRAYITFYDAGRERLGYQGTIFSVIMG</sequence>
<evidence type="ECO:0000256" key="8">
    <source>
        <dbReference type="ARBA" id="ARBA00038932"/>
    </source>
</evidence>
<keyword evidence="5" id="KW-0413">Isomerase</keyword>
<keyword evidence="14" id="KW-1185">Reference proteome</keyword>
<evidence type="ECO:0000256" key="11">
    <source>
        <dbReference type="ARBA" id="ARBA00041912"/>
    </source>
</evidence>
<dbReference type="PANTHER" id="PTHR11954:SF6">
    <property type="entry name" value="MACROPHAGE MIGRATION INHIBITORY FACTOR"/>
    <property type="match status" value="1"/>
</dbReference>
<dbReference type="GO" id="GO:0004167">
    <property type="term" value="F:dopachrome isomerase activity"/>
    <property type="evidence" value="ECO:0007669"/>
    <property type="project" value="UniProtKB-EC"/>
</dbReference>
<dbReference type="OrthoDB" id="255819at2759"/>
<accession>A0A0C9UV56</accession>
<evidence type="ECO:0000256" key="4">
    <source>
        <dbReference type="ARBA" id="ARBA00022525"/>
    </source>
</evidence>
<comment type="catalytic activity">
    <reaction evidence="6">
        <text>3-phenylpyruvate = enol-phenylpyruvate</text>
        <dbReference type="Rhea" id="RHEA:17097"/>
        <dbReference type="ChEBI" id="CHEBI:16815"/>
        <dbReference type="ChEBI" id="CHEBI:18005"/>
        <dbReference type="EC" id="5.3.2.1"/>
    </reaction>
</comment>
<dbReference type="GO" id="GO:0005615">
    <property type="term" value="C:extracellular space"/>
    <property type="evidence" value="ECO:0007669"/>
    <property type="project" value="UniProtKB-KW"/>
</dbReference>
<evidence type="ECO:0000313" key="14">
    <source>
        <dbReference type="Proteomes" id="UP000054279"/>
    </source>
</evidence>
<dbReference type="Gene3D" id="3.30.429.10">
    <property type="entry name" value="Macrophage Migration Inhibitory Factor"/>
    <property type="match status" value="1"/>
</dbReference>
<keyword evidence="4" id="KW-0964">Secreted</keyword>
<dbReference type="HOGENOM" id="CLU_129906_1_0_1"/>
<dbReference type="SUPFAM" id="SSF55331">
    <property type="entry name" value="Tautomerase/MIF"/>
    <property type="match status" value="1"/>
</dbReference>
<protein>
    <recommendedName>
        <fullName evidence="12">L-dopachrome isomerase</fullName>
        <ecNumber evidence="9">5.3.2.1</ecNumber>
        <ecNumber evidence="8">5.3.3.12</ecNumber>
    </recommendedName>
    <alternativeName>
        <fullName evidence="10">L-dopachrome tautomerase</fullName>
    </alternativeName>
    <alternativeName>
        <fullName evidence="11">Phenylpyruvate tautomerase</fullName>
    </alternativeName>
</protein>
<dbReference type="PANTHER" id="PTHR11954">
    <property type="entry name" value="D-DOPACHROME DECARBOXYLASE"/>
    <property type="match status" value="1"/>
</dbReference>
<evidence type="ECO:0000256" key="2">
    <source>
        <dbReference type="ARBA" id="ARBA00005851"/>
    </source>
</evidence>
<dbReference type="InterPro" id="IPR001398">
    <property type="entry name" value="Macrophage_inhib_fac"/>
</dbReference>
<name>A0A0C9UV56_SPHS4</name>
<dbReference type="EC" id="5.3.3.12" evidence="8"/>
<evidence type="ECO:0000256" key="12">
    <source>
        <dbReference type="ARBA" id="ARBA00042730"/>
    </source>
</evidence>
<gene>
    <name evidence="13" type="ORF">M422DRAFT_235377</name>
</gene>
<organism evidence="13 14">
    <name type="scientific">Sphaerobolus stellatus (strain SS14)</name>
    <dbReference type="NCBI Taxonomy" id="990650"/>
    <lineage>
        <taxon>Eukaryota</taxon>
        <taxon>Fungi</taxon>
        <taxon>Dikarya</taxon>
        <taxon>Basidiomycota</taxon>
        <taxon>Agaricomycotina</taxon>
        <taxon>Agaricomycetes</taxon>
        <taxon>Phallomycetidae</taxon>
        <taxon>Geastrales</taxon>
        <taxon>Sphaerobolaceae</taxon>
        <taxon>Sphaerobolus</taxon>
    </lineage>
</organism>
<dbReference type="GO" id="GO:0050178">
    <property type="term" value="F:phenylpyruvate tautomerase activity"/>
    <property type="evidence" value="ECO:0007669"/>
    <property type="project" value="UniProtKB-EC"/>
</dbReference>
<evidence type="ECO:0000256" key="5">
    <source>
        <dbReference type="ARBA" id="ARBA00023235"/>
    </source>
</evidence>
<evidence type="ECO:0000313" key="13">
    <source>
        <dbReference type="EMBL" id="KIJ29201.1"/>
    </source>
</evidence>
<comment type="subcellular location">
    <subcellularLocation>
        <location evidence="1">Secreted</location>
    </subcellularLocation>
</comment>
<dbReference type="AlphaFoldDB" id="A0A0C9UV56"/>
<dbReference type="InterPro" id="IPR014347">
    <property type="entry name" value="Tautomerase/MIF_sf"/>
</dbReference>
<dbReference type="EMBL" id="KN837288">
    <property type="protein sequence ID" value="KIJ29201.1"/>
    <property type="molecule type" value="Genomic_DNA"/>
</dbReference>